<evidence type="ECO:0000256" key="1">
    <source>
        <dbReference type="SAM" id="Phobius"/>
    </source>
</evidence>
<feature type="transmembrane region" description="Helical" evidence="1">
    <location>
        <begin position="12"/>
        <end position="31"/>
    </location>
</feature>
<comment type="caution">
    <text evidence="2">The sequence shown here is derived from an EMBL/GenBank/DDBJ whole genome shotgun (WGS) entry which is preliminary data.</text>
</comment>
<dbReference type="EMBL" id="JANAVB010038819">
    <property type="protein sequence ID" value="KAJ6800417.1"/>
    <property type="molecule type" value="Genomic_DNA"/>
</dbReference>
<keyword evidence="3" id="KW-1185">Reference proteome</keyword>
<sequence length="95" mass="11212">MELLIKFVNILSKMLSISNILLSLCCYIIIIKKENKSFINLYFTCYITQKISIFNWERWLSGLKRQIANPLYELFIPRIQIPLSPLPLITSDFLI</sequence>
<keyword evidence="1" id="KW-0472">Membrane</keyword>
<keyword evidence="1" id="KW-0812">Transmembrane</keyword>
<dbReference type="AlphaFoldDB" id="A0AAX6E8F4"/>
<organism evidence="2 3">
    <name type="scientific">Iris pallida</name>
    <name type="common">Sweet iris</name>
    <dbReference type="NCBI Taxonomy" id="29817"/>
    <lineage>
        <taxon>Eukaryota</taxon>
        <taxon>Viridiplantae</taxon>
        <taxon>Streptophyta</taxon>
        <taxon>Embryophyta</taxon>
        <taxon>Tracheophyta</taxon>
        <taxon>Spermatophyta</taxon>
        <taxon>Magnoliopsida</taxon>
        <taxon>Liliopsida</taxon>
        <taxon>Asparagales</taxon>
        <taxon>Iridaceae</taxon>
        <taxon>Iridoideae</taxon>
        <taxon>Irideae</taxon>
        <taxon>Iris</taxon>
    </lineage>
</organism>
<accession>A0AAX6E8F4</accession>
<gene>
    <name evidence="2" type="ORF">M6B38_109665</name>
</gene>
<evidence type="ECO:0000313" key="2">
    <source>
        <dbReference type="EMBL" id="KAJ6800417.1"/>
    </source>
</evidence>
<keyword evidence="1" id="KW-1133">Transmembrane helix</keyword>
<protein>
    <submittedName>
        <fullName evidence="2">Uncharacterized protein</fullName>
    </submittedName>
</protein>
<name>A0AAX6E8F4_IRIPA</name>
<dbReference type="Proteomes" id="UP001140949">
    <property type="component" value="Unassembled WGS sequence"/>
</dbReference>
<reference evidence="2" key="2">
    <citation type="submission" date="2023-04" db="EMBL/GenBank/DDBJ databases">
        <authorList>
            <person name="Bruccoleri R.E."/>
            <person name="Oakeley E.J."/>
            <person name="Faust A.-M."/>
            <person name="Dessus-Babus S."/>
            <person name="Altorfer M."/>
            <person name="Burckhardt D."/>
            <person name="Oertli M."/>
            <person name="Naumann U."/>
            <person name="Petersen F."/>
            <person name="Wong J."/>
        </authorList>
    </citation>
    <scope>NUCLEOTIDE SEQUENCE</scope>
    <source>
        <strain evidence="2">GSM-AAB239-AS_SAM_17_03QT</strain>
        <tissue evidence="2">Leaf</tissue>
    </source>
</reference>
<evidence type="ECO:0000313" key="3">
    <source>
        <dbReference type="Proteomes" id="UP001140949"/>
    </source>
</evidence>
<reference evidence="2" key="1">
    <citation type="journal article" date="2023" name="GigaByte">
        <title>Genome assembly of the bearded iris, Iris pallida Lam.</title>
        <authorList>
            <person name="Bruccoleri R.E."/>
            <person name="Oakeley E.J."/>
            <person name="Faust A.M.E."/>
            <person name="Altorfer M."/>
            <person name="Dessus-Babus S."/>
            <person name="Burckhardt D."/>
            <person name="Oertli M."/>
            <person name="Naumann U."/>
            <person name="Petersen F."/>
            <person name="Wong J."/>
        </authorList>
    </citation>
    <scope>NUCLEOTIDE SEQUENCE</scope>
    <source>
        <strain evidence="2">GSM-AAB239-AS_SAM_17_03QT</strain>
    </source>
</reference>
<proteinExistence type="predicted"/>